<dbReference type="EMBL" id="GGFL01012786">
    <property type="protein sequence ID" value="MBW76964.1"/>
    <property type="molecule type" value="Transcribed_RNA"/>
</dbReference>
<feature type="compositionally biased region" description="Pro residues" evidence="1">
    <location>
        <begin position="43"/>
        <end position="57"/>
    </location>
</feature>
<name>A0A2M4DHB5_ANODA</name>
<sequence>MPSSGRSSWRLLASTCASLPSVSCVSARLRSGGAPDRVVVAPVPSPPAVRPSVPPYPGRSHRTDRNRACSSERSALDRSCVSFSPDTSCLPPYAESAGASRDSGSRDFPRLRHLRTSR</sequence>
<reference evidence="2" key="1">
    <citation type="submission" date="2018-01" db="EMBL/GenBank/DDBJ databases">
        <title>An insight into the sialome of Amazonian anophelines.</title>
        <authorList>
            <person name="Ribeiro J.M."/>
            <person name="Scarpassa V."/>
            <person name="Calvo E."/>
        </authorList>
    </citation>
    <scope>NUCLEOTIDE SEQUENCE</scope>
</reference>
<feature type="region of interest" description="Disordered" evidence="1">
    <location>
        <begin position="84"/>
        <end position="118"/>
    </location>
</feature>
<protein>
    <submittedName>
        <fullName evidence="2">Putative secreted protein</fullName>
    </submittedName>
</protein>
<evidence type="ECO:0000313" key="2">
    <source>
        <dbReference type="EMBL" id="MBW76964.1"/>
    </source>
</evidence>
<feature type="region of interest" description="Disordered" evidence="1">
    <location>
        <begin position="42"/>
        <end position="67"/>
    </location>
</feature>
<evidence type="ECO:0000256" key="1">
    <source>
        <dbReference type="SAM" id="MobiDB-lite"/>
    </source>
</evidence>
<accession>A0A2M4DHB5</accession>
<organism evidence="2">
    <name type="scientific">Anopheles darlingi</name>
    <name type="common">Mosquito</name>
    <dbReference type="NCBI Taxonomy" id="43151"/>
    <lineage>
        <taxon>Eukaryota</taxon>
        <taxon>Metazoa</taxon>
        <taxon>Ecdysozoa</taxon>
        <taxon>Arthropoda</taxon>
        <taxon>Hexapoda</taxon>
        <taxon>Insecta</taxon>
        <taxon>Pterygota</taxon>
        <taxon>Neoptera</taxon>
        <taxon>Endopterygota</taxon>
        <taxon>Diptera</taxon>
        <taxon>Nematocera</taxon>
        <taxon>Culicoidea</taxon>
        <taxon>Culicidae</taxon>
        <taxon>Anophelinae</taxon>
        <taxon>Anopheles</taxon>
    </lineage>
</organism>
<proteinExistence type="predicted"/>
<dbReference type="AlphaFoldDB" id="A0A2M4DHB5"/>